<organism evidence="1 2">
    <name type="scientific">Chroogloeocystis siderophila 5.2 s.c.1</name>
    <dbReference type="NCBI Taxonomy" id="247279"/>
    <lineage>
        <taxon>Bacteria</taxon>
        <taxon>Bacillati</taxon>
        <taxon>Cyanobacteriota</taxon>
        <taxon>Cyanophyceae</taxon>
        <taxon>Oscillatoriophycideae</taxon>
        <taxon>Chroococcales</taxon>
        <taxon>Chroococcaceae</taxon>
        <taxon>Chroogloeocystis</taxon>
    </lineage>
</organism>
<name>A0A1U7HN79_9CHRO</name>
<sequence>MASEQEVRQYLAYWFQLGKKVILNNGQQVIKPKLVIQGDHYSQDFENCWQQLQSSNLNECYLEGTEHSIAELLSPAWEVDSCARCSMPIPIPSVGVSSLSCPCNDLPTWPNTEVPAPRSPVDSQVQLADIRDRLLEMRNQTVNEG</sequence>
<evidence type="ECO:0000313" key="2">
    <source>
        <dbReference type="Proteomes" id="UP000185984"/>
    </source>
</evidence>
<proteinExistence type="predicted"/>
<dbReference type="Proteomes" id="UP000185984">
    <property type="component" value="Unassembled WGS sequence"/>
</dbReference>
<accession>A0A1U7HN79</accession>
<dbReference type="STRING" id="247279.NIES1031_14485"/>
<reference evidence="1 2" key="1">
    <citation type="submission" date="2016-11" db="EMBL/GenBank/DDBJ databases">
        <title>Draft Genome Sequences of Nine Cyanobacterial Strains from Diverse Habitats.</title>
        <authorList>
            <person name="Zhu T."/>
            <person name="Hou S."/>
            <person name="Lu X."/>
            <person name="Hess W.R."/>
        </authorList>
    </citation>
    <scope>NUCLEOTIDE SEQUENCE [LARGE SCALE GENOMIC DNA]</scope>
    <source>
        <strain evidence="1 2">5.2 s.c.1</strain>
    </source>
</reference>
<keyword evidence="2" id="KW-1185">Reference proteome</keyword>
<comment type="caution">
    <text evidence="1">The sequence shown here is derived from an EMBL/GenBank/DDBJ whole genome shotgun (WGS) entry which is preliminary data.</text>
</comment>
<protein>
    <submittedName>
        <fullName evidence="1">Uncharacterized protein</fullName>
    </submittedName>
</protein>
<gene>
    <name evidence="1" type="ORF">NIES1031_14485</name>
</gene>
<dbReference type="OrthoDB" id="485097at2"/>
<dbReference type="RefSeq" id="WP_073550244.1">
    <property type="nucleotide sequence ID" value="NZ_CAWMVK010000003.1"/>
</dbReference>
<dbReference type="EMBL" id="MRCC01000011">
    <property type="protein sequence ID" value="OKH25052.1"/>
    <property type="molecule type" value="Genomic_DNA"/>
</dbReference>
<dbReference type="AlphaFoldDB" id="A0A1U7HN79"/>
<evidence type="ECO:0000313" key="1">
    <source>
        <dbReference type="EMBL" id="OKH25052.1"/>
    </source>
</evidence>